<evidence type="ECO:0000256" key="4">
    <source>
        <dbReference type="ARBA" id="ARBA00023139"/>
    </source>
</evidence>
<evidence type="ECO:0000313" key="7">
    <source>
        <dbReference type="EMBL" id="OBA91586.1"/>
    </source>
</evidence>
<dbReference type="PROSITE" id="PS51257">
    <property type="entry name" value="PROKAR_LIPOPROTEIN"/>
    <property type="match status" value="1"/>
</dbReference>
<dbReference type="GO" id="GO:0016020">
    <property type="term" value="C:membrane"/>
    <property type="evidence" value="ECO:0007669"/>
    <property type="project" value="InterPro"/>
</dbReference>
<proteinExistence type="predicted"/>
<feature type="region of interest" description="Disordered" evidence="6">
    <location>
        <begin position="123"/>
        <end position="150"/>
    </location>
</feature>
<keyword evidence="2" id="KW-0732">Signal</keyword>
<evidence type="ECO:0000256" key="2">
    <source>
        <dbReference type="ARBA" id="ARBA00022729"/>
    </source>
</evidence>
<dbReference type="InterPro" id="IPR008691">
    <property type="entry name" value="LpqH"/>
</dbReference>
<protein>
    <recommendedName>
        <fullName evidence="9">Lipoprotein LpqH</fullName>
    </recommendedName>
</protein>
<dbReference type="RefSeq" id="WP_060999481.1">
    <property type="nucleotide sequence ID" value="NZ_LSKA01000037.1"/>
</dbReference>
<keyword evidence="1" id="KW-1003">Cell membrane</keyword>
<comment type="caution">
    <text evidence="7">The sequence shown here is derived from an EMBL/GenBank/DDBJ whole genome shotgun (WGS) entry which is preliminary data.</text>
</comment>
<dbReference type="Pfam" id="PF05481">
    <property type="entry name" value="Myco_19_kDa"/>
    <property type="match status" value="1"/>
</dbReference>
<name>A0A1A0N2Q0_MYCMU</name>
<keyword evidence="3" id="KW-0472">Membrane</keyword>
<reference evidence="7 8" key="1">
    <citation type="submission" date="2016-06" db="EMBL/GenBank/DDBJ databases">
        <authorList>
            <person name="Kjaerup R.B."/>
            <person name="Dalgaard T.S."/>
            <person name="Juul-Madsen H.R."/>
        </authorList>
    </citation>
    <scope>NUCLEOTIDE SEQUENCE [LARGE SCALE GENOMIC DNA]</scope>
    <source>
        <strain evidence="7 8">1199456.5</strain>
    </source>
</reference>
<sequence length="150" mass="14809">MVRKSVVIGVVALGLAGCSTQNSQSGAGSPNVGLRAPQVIVDGQQRAVSGGVTCHQAGDNVTIGIGDVSSGVGAVVTTSDPPQVRTVGLGTVDGVALGFTSSEPGESDNAVAAVRGKSYAIKGTASGSDLSNPRSPQQVNKSFEMDVACP</sequence>
<evidence type="ECO:0000256" key="1">
    <source>
        <dbReference type="ARBA" id="ARBA00022475"/>
    </source>
</evidence>
<evidence type="ECO:0008006" key="9">
    <source>
        <dbReference type="Google" id="ProtNLM"/>
    </source>
</evidence>
<organism evidence="7 8">
    <name type="scientific">Mycolicibacterium mucogenicum</name>
    <name type="common">Mycobacterium mucogenicum</name>
    <dbReference type="NCBI Taxonomy" id="56689"/>
    <lineage>
        <taxon>Bacteria</taxon>
        <taxon>Bacillati</taxon>
        <taxon>Actinomycetota</taxon>
        <taxon>Actinomycetes</taxon>
        <taxon>Mycobacteriales</taxon>
        <taxon>Mycobacteriaceae</taxon>
        <taxon>Mycolicibacterium</taxon>
    </lineage>
</organism>
<keyword evidence="5" id="KW-0449">Lipoprotein</keyword>
<gene>
    <name evidence="7" type="ORF">A5642_10150</name>
</gene>
<feature type="compositionally biased region" description="Polar residues" evidence="6">
    <location>
        <begin position="125"/>
        <end position="141"/>
    </location>
</feature>
<dbReference type="Proteomes" id="UP000093962">
    <property type="component" value="Unassembled WGS sequence"/>
</dbReference>
<evidence type="ECO:0000256" key="5">
    <source>
        <dbReference type="ARBA" id="ARBA00023288"/>
    </source>
</evidence>
<dbReference type="EMBL" id="LZSF01000028">
    <property type="protein sequence ID" value="OBA91586.1"/>
    <property type="molecule type" value="Genomic_DNA"/>
</dbReference>
<evidence type="ECO:0000256" key="3">
    <source>
        <dbReference type="ARBA" id="ARBA00023136"/>
    </source>
</evidence>
<evidence type="ECO:0000256" key="6">
    <source>
        <dbReference type="SAM" id="MobiDB-lite"/>
    </source>
</evidence>
<keyword evidence="4" id="KW-0564">Palmitate</keyword>
<dbReference type="AlphaFoldDB" id="A0A1A0N2Q0"/>
<evidence type="ECO:0000313" key="8">
    <source>
        <dbReference type="Proteomes" id="UP000093962"/>
    </source>
</evidence>
<accession>A0A1A0N2Q0</accession>